<sequence>MKIRRGDRVMVIAGKDKGEIGLVSKVLREIGKVIVIQENEENPDQPLPLNRAIKHQKSKAQGQKSARIVLAMPMHISNVMVLDPEKAEPTRIGRRVEKGKLVRFAKKSGKTIPDSVLPMETEKK</sequence>
<comment type="function">
    <text evidence="5">One of the proteins that surrounds the polypeptide exit tunnel on the outside of the subunit.</text>
</comment>
<dbReference type="SUPFAM" id="SSF50104">
    <property type="entry name" value="Translation proteins SH3-like domain"/>
    <property type="match status" value="1"/>
</dbReference>
<protein>
    <recommendedName>
        <fullName evidence="4 5">Large ribosomal subunit protein uL24</fullName>
    </recommendedName>
</protein>
<dbReference type="Proteomes" id="UP000727962">
    <property type="component" value="Unassembled WGS sequence"/>
</dbReference>
<evidence type="ECO:0000313" key="9">
    <source>
        <dbReference type="Proteomes" id="UP000727962"/>
    </source>
</evidence>
<keyword evidence="5" id="KW-0699">rRNA-binding</keyword>
<keyword evidence="5" id="KW-0694">RNA-binding</keyword>
<proteinExistence type="inferred from homology"/>
<dbReference type="AlphaFoldDB" id="A0A931LVM9"/>
<evidence type="ECO:0000256" key="2">
    <source>
        <dbReference type="ARBA" id="ARBA00022980"/>
    </source>
</evidence>
<dbReference type="InterPro" id="IPR005825">
    <property type="entry name" value="Ribosomal_uL24_CS"/>
</dbReference>
<evidence type="ECO:0000256" key="6">
    <source>
        <dbReference type="RuleBase" id="RU003477"/>
    </source>
</evidence>
<dbReference type="GO" id="GO:1990904">
    <property type="term" value="C:ribonucleoprotein complex"/>
    <property type="evidence" value="ECO:0007669"/>
    <property type="project" value="UniProtKB-KW"/>
</dbReference>
<evidence type="ECO:0000256" key="5">
    <source>
        <dbReference type="HAMAP-Rule" id="MF_01326"/>
    </source>
</evidence>
<dbReference type="InterPro" id="IPR008991">
    <property type="entry name" value="Translation_prot_SH3-like_sf"/>
</dbReference>
<keyword evidence="3 5" id="KW-0687">Ribonucleoprotein</keyword>
<dbReference type="GO" id="GO:0005840">
    <property type="term" value="C:ribosome"/>
    <property type="evidence" value="ECO:0007669"/>
    <property type="project" value="UniProtKB-KW"/>
</dbReference>
<feature type="domain" description="KOW" evidence="7">
    <location>
        <begin position="2"/>
        <end position="29"/>
    </location>
</feature>
<dbReference type="PROSITE" id="PS01108">
    <property type="entry name" value="RIBOSOMAL_L24"/>
    <property type="match status" value="1"/>
</dbReference>
<dbReference type="Gene3D" id="2.30.30.30">
    <property type="match status" value="1"/>
</dbReference>
<dbReference type="Pfam" id="PF00467">
    <property type="entry name" value="KOW"/>
    <property type="match status" value="1"/>
</dbReference>
<dbReference type="GO" id="GO:0003735">
    <property type="term" value="F:structural constituent of ribosome"/>
    <property type="evidence" value="ECO:0007669"/>
    <property type="project" value="InterPro"/>
</dbReference>
<comment type="caution">
    <text evidence="8">The sequence shown here is derived from an EMBL/GenBank/DDBJ whole genome shotgun (WGS) entry which is preliminary data.</text>
</comment>
<dbReference type="InterPro" id="IPR057264">
    <property type="entry name" value="Ribosomal_uL24_C"/>
</dbReference>
<comment type="subunit">
    <text evidence="5">Part of the 50S ribosomal subunit.</text>
</comment>
<dbReference type="InterPro" id="IPR041988">
    <property type="entry name" value="Ribosomal_uL24_KOW"/>
</dbReference>
<reference evidence="8" key="1">
    <citation type="submission" date="2020-07" db="EMBL/GenBank/DDBJ databases">
        <title>Huge and variable diversity of episymbiotic CPR bacteria and DPANN archaea in groundwater ecosystems.</title>
        <authorList>
            <person name="He C.Y."/>
            <person name="Keren R."/>
            <person name="Whittaker M."/>
            <person name="Farag I.F."/>
            <person name="Doudna J."/>
            <person name="Cate J.H.D."/>
            <person name="Banfield J.F."/>
        </authorList>
    </citation>
    <scope>NUCLEOTIDE SEQUENCE</scope>
    <source>
        <strain evidence="8">NC_groundwater_17_Pr7_B-0.1um_64_12</strain>
    </source>
</reference>
<comment type="function">
    <text evidence="5">One of two assembly initiator proteins, it binds directly to the 5'-end of the 23S rRNA, where it nucleates assembly of the 50S subunit.</text>
</comment>
<evidence type="ECO:0000256" key="3">
    <source>
        <dbReference type="ARBA" id="ARBA00023274"/>
    </source>
</evidence>
<comment type="similarity">
    <text evidence="1 5 6">Belongs to the universal ribosomal protein uL24 family.</text>
</comment>
<dbReference type="InterPro" id="IPR003256">
    <property type="entry name" value="Ribosomal_uL24"/>
</dbReference>
<dbReference type="InterPro" id="IPR014722">
    <property type="entry name" value="Rib_uL2_dom2"/>
</dbReference>
<evidence type="ECO:0000256" key="4">
    <source>
        <dbReference type="ARBA" id="ARBA00035206"/>
    </source>
</evidence>
<dbReference type="CDD" id="cd06089">
    <property type="entry name" value="KOW_RPL26"/>
    <property type="match status" value="1"/>
</dbReference>
<organism evidence="8 9">
    <name type="scientific">Fimbriimonas ginsengisoli</name>
    <dbReference type="NCBI Taxonomy" id="1005039"/>
    <lineage>
        <taxon>Bacteria</taxon>
        <taxon>Bacillati</taxon>
        <taxon>Armatimonadota</taxon>
        <taxon>Fimbriimonadia</taxon>
        <taxon>Fimbriimonadales</taxon>
        <taxon>Fimbriimonadaceae</taxon>
        <taxon>Fimbriimonas</taxon>
    </lineage>
</organism>
<dbReference type="GO" id="GO:0006412">
    <property type="term" value="P:translation"/>
    <property type="evidence" value="ECO:0007669"/>
    <property type="project" value="UniProtKB-UniRule"/>
</dbReference>
<evidence type="ECO:0000259" key="7">
    <source>
        <dbReference type="SMART" id="SM00739"/>
    </source>
</evidence>
<gene>
    <name evidence="5 8" type="primary">rplX</name>
    <name evidence="8" type="ORF">HYR64_07955</name>
</gene>
<evidence type="ECO:0000256" key="1">
    <source>
        <dbReference type="ARBA" id="ARBA00010618"/>
    </source>
</evidence>
<keyword evidence="2 5" id="KW-0689">Ribosomal protein</keyword>
<evidence type="ECO:0000313" key="8">
    <source>
        <dbReference type="EMBL" id="MBI1757023.1"/>
    </source>
</evidence>
<dbReference type="Pfam" id="PF17136">
    <property type="entry name" value="ribosomal_L24"/>
    <property type="match status" value="1"/>
</dbReference>
<dbReference type="InterPro" id="IPR005824">
    <property type="entry name" value="KOW"/>
</dbReference>
<dbReference type="NCBIfam" id="TIGR01079">
    <property type="entry name" value="rplX_bact"/>
    <property type="match status" value="1"/>
</dbReference>
<name>A0A931LVM9_FIMGI</name>
<dbReference type="EMBL" id="JACOSL010000047">
    <property type="protein sequence ID" value="MBI1757023.1"/>
    <property type="molecule type" value="Genomic_DNA"/>
</dbReference>
<accession>A0A931LVM9</accession>
<dbReference type="PANTHER" id="PTHR12903">
    <property type="entry name" value="MITOCHONDRIAL RIBOSOMAL PROTEIN L24"/>
    <property type="match status" value="1"/>
</dbReference>
<dbReference type="SMART" id="SM00739">
    <property type="entry name" value="KOW"/>
    <property type="match status" value="1"/>
</dbReference>
<dbReference type="HAMAP" id="MF_01326_B">
    <property type="entry name" value="Ribosomal_uL24_B"/>
    <property type="match status" value="1"/>
</dbReference>
<dbReference type="GO" id="GO:0019843">
    <property type="term" value="F:rRNA binding"/>
    <property type="evidence" value="ECO:0007669"/>
    <property type="project" value="UniProtKB-UniRule"/>
</dbReference>